<comment type="subcellular location">
    <subcellularLocation>
        <location evidence="2">Peroxisome membrane</location>
        <topology evidence="2">Multi-pass membrane protein</topology>
    </subcellularLocation>
</comment>
<keyword evidence="9 19" id="KW-0812">Transmembrane</keyword>
<keyword evidence="17" id="KW-0576">Peroxisome</keyword>
<protein>
    <recommendedName>
        <fullName evidence="5">RING-type E3 ubiquitin transferase</fullName>
        <ecNumber evidence="5">2.3.2.27</ecNumber>
    </recommendedName>
</protein>
<dbReference type="InterPro" id="IPR025654">
    <property type="entry name" value="PEX2/10"/>
</dbReference>
<dbReference type="GO" id="GO:0005778">
    <property type="term" value="C:peroxisomal membrane"/>
    <property type="evidence" value="ECO:0007669"/>
    <property type="project" value="UniProtKB-SubCell"/>
</dbReference>
<keyword evidence="13" id="KW-0862">Zinc</keyword>
<proteinExistence type="inferred from homology"/>
<dbReference type="AlphaFoldDB" id="A0A1W0A079"/>
<evidence type="ECO:0000256" key="17">
    <source>
        <dbReference type="ARBA" id="ARBA00023140"/>
    </source>
</evidence>
<evidence type="ECO:0000256" key="1">
    <source>
        <dbReference type="ARBA" id="ARBA00000900"/>
    </source>
</evidence>
<dbReference type="OrthoDB" id="6270329at2759"/>
<dbReference type="SUPFAM" id="SSF57850">
    <property type="entry name" value="RING/U-box"/>
    <property type="match status" value="1"/>
</dbReference>
<dbReference type="Gene3D" id="3.30.40.10">
    <property type="entry name" value="Zinc/RING finger domain, C3HC4 (zinc finger)"/>
    <property type="match status" value="1"/>
</dbReference>
<evidence type="ECO:0000313" key="22">
    <source>
        <dbReference type="Proteomes" id="UP000243217"/>
    </source>
</evidence>
<keyword evidence="11 18" id="KW-0863">Zinc-finger</keyword>
<evidence type="ECO:0000256" key="5">
    <source>
        <dbReference type="ARBA" id="ARBA00012483"/>
    </source>
</evidence>
<dbReference type="InterPro" id="IPR001841">
    <property type="entry name" value="Znf_RING"/>
</dbReference>
<organism evidence="21 22">
    <name type="scientific">Thraustotheca clavata</name>
    <dbReference type="NCBI Taxonomy" id="74557"/>
    <lineage>
        <taxon>Eukaryota</taxon>
        <taxon>Sar</taxon>
        <taxon>Stramenopiles</taxon>
        <taxon>Oomycota</taxon>
        <taxon>Saprolegniomycetes</taxon>
        <taxon>Saprolegniales</taxon>
        <taxon>Achlyaceae</taxon>
        <taxon>Thraustotheca</taxon>
    </lineage>
</organism>
<dbReference type="EMBL" id="JNBS01000815">
    <property type="protein sequence ID" value="OQS03657.1"/>
    <property type="molecule type" value="Genomic_DNA"/>
</dbReference>
<keyword evidence="7" id="KW-0962">Peroxisome biogenesis</keyword>
<evidence type="ECO:0000259" key="20">
    <source>
        <dbReference type="PROSITE" id="PS50089"/>
    </source>
</evidence>
<dbReference type="InterPro" id="IPR013083">
    <property type="entry name" value="Znf_RING/FYVE/PHD"/>
</dbReference>
<dbReference type="PROSITE" id="PS50089">
    <property type="entry name" value="ZF_RING_2"/>
    <property type="match status" value="1"/>
</dbReference>
<dbReference type="SMART" id="SM00184">
    <property type="entry name" value="RING"/>
    <property type="match status" value="1"/>
</dbReference>
<keyword evidence="15 19" id="KW-1133">Transmembrane helix</keyword>
<dbReference type="Pfam" id="PF13639">
    <property type="entry name" value="zf-RING_2"/>
    <property type="match status" value="1"/>
</dbReference>
<dbReference type="InterPro" id="IPR017907">
    <property type="entry name" value="Znf_RING_CS"/>
</dbReference>
<evidence type="ECO:0000256" key="7">
    <source>
        <dbReference type="ARBA" id="ARBA00022593"/>
    </source>
</evidence>
<dbReference type="Pfam" id="PF04757">
    <property type="entry name" value="Pex2_Pex12"/>
    <property type="match status" value="1"/>
</dbReference>
<feature type="domain" description="RING-type" evidence="20">
    <location>
        <begin position="302"/>
        <end position="340"/>
    </location>
</feature>
<evidence type="ECO:0000256" key="13">
    <source>
        <dbReference type="ARBA" id="ARBA00022833"/>
    </source>
</evidence>
<gene>
    <name evidence="21" type="ORF">THRCLA_04026</name>
</gene>
<evidence type="ECO:0000313" key="21">
    <source>
        <dbReference type="EMBL" id="OQS03657.1"/>
    </source>
</evidence>
<evidence type="ECO:0000256" key="9">
    <source>
        <dbReference type="ARBA" id="ARBA00022692"/>
    </source>
</evidence>
<dbReference type="GO" id="GO:0016558">
    <property type="term" value="P:protein import into peroxisome matrix"/>
    <property type="evidence" value="ECO:0007669"/>
    <property type="project" value="InterPro"/>
</dbReference>
<keyword evidence="14" id="KW-0653">Protein transport</keyword>
<comment type="catalytic activity">
    <reaction evidence="1">
        <text>S-ubiquitinyl-[E2 ubiquitin-conjugating enzyme]-L-cysteine + [acceptor protein]-L-lysine = [E2 ubiquitin-conjugating enzyme]-L-cysteine + N(6)-ubiquitinyl-[acceptor protein]-L-lysine.</text>
        <dbReference type="EC" id="2.3.2.27"/>
    </reaction>
</comment>
<keyword evidence="10" id="KW-0479">Metal-binding</keyword>
<dbReference type="EC" id="2.3.2.27" evidence="5"/>
<feature type="transmembrane region" description="Helical" evidence="19">
    <location>
        <begin position="233"/>
        <end position="253"/>
    </location>
</feature>
<dbReference type="PROSITE" id="PS00518">
    <property type="entry name" value="ZF_RING_1"/>
    <property type="match status" value="1"/>
</dbReference>
<evidence type="ECO:0000256" key="14">
    <source>
        <dbReference type="ARBA" id="ARBA00022927"/>
    </source>
</evidence>
<dbReference type="PANTHER" id="PTHR23350:SF0">
    <property type="entry name" value="PEROXISOME BIOGENESIS FACTOR 10"/>
    <property type="match status" value="1"/>
</dbReference>
<comment type="caution">
    <text evidence="21">The sequence shown here is derived from an EMBL/GenBank/DDBJ whole genome shotgun (WGS) entry which is preliminary data.</text>
</comment>
<evidence type="ECO:0000256" key="11">
    <source>
        <dbReference type="ARBA" id="ARBA00022771"/>
    </source>
</evidence>
<evidence type="ECO:0000256" key="16">
    <source>
        <dbReference type="ARBA" id="ARBA00023136"/>
    </source>
</evidence>
<evidence type="ECO:0000256" key="10">
    <source>
        <dbReference type="ARBA" id="ARBA00022723"/>
    </source>
</evidence>
<keyword evidence="12" id="KW-0833">Ubl conjugation pathway</keyword>
<comment type="pathway">
    <text evidence="3">Protein modification; protein ubiquitination.</text>
</comment>
<feature type="transmembrane region" description="Helical" evidence="19">
    <location>
        <begin position="194"/>
        <end position="212"/>
    </location>
</feature>
<sequence>MVAVVPSEAPQPRVILAATKDDYYVSELLNQVHDVVEKVRFWGRPGSGSTPMSLDPELQLISKLLYLGLTGSQTMGEEYCDIYRVQGIMPKMLSTPSKAAWMLLSTVFPYVQERSHLGWANLQPGAAQCQLQQARLRARERLRLQGQQHTMISAPVTTEETPTKLGLFLQRLDDLVKKLKSMSKDFETRTGTSLQTWTQSFLVLHLAFFYLNGRYFDMAKRAMGIRYVLTRKLTLPSAQFSILGYLIIIRLAMSSAMYLPQLLRLLLGVQSPSPLVHDNHVKARVPVDDLPTNTDTIPARKCALCLTERSHPSMTPCGHVFCWECIIGWCQNKPECPLCRQQVQPQDVKCIYNYR</sequence>
<evidence type="ECO:0000256" key="18">
    <source>
        <dbReference type="PROSITE-ProRule" id="PRU00175"/>
    </source>
</evidence>
<evidence type="ECO:0000256" key="3">
    <source>
        <dbReference type="ARBA" id="ARBA00004906"/>
    </source>
</evidence>
<dbReference type="GO" id="GO:0061630">
    <property type="term" value="F:ubiquitin protein ligase activity"/>
    <property type="evidence" value="ECO:0007669"/>
    <property type="project" value="UniProtKB-EC"/>
</dbReference>
<dbReference type="InterPro" id="IPR006845">
    <property type="entry name" value="Pex_N"/>
</dbReference>
<dbReference type="PANTHER" id="PTHR23350">
    <property type="entry name" value="PEROXISOME ASSEMBLY PROTEIN 10"/>
    <property type="match status" value="1"/>
</dbReference>
<evidence type="ECO:0000256" key="2">
    <source>
        <dbReference type="ARBA" id="ARBA00004585"/>
    </source>
</evidence>
<accession>A0A1W0A079</accession>
<comment type="similarity">
    <text evidence="4">Belongs to the pex2/pex10/pex12 family.</text>
</comment>
<evidence type="ECO:0000256" key="8">
    <source>
        <dbReference type="ARBA" id="ARBA00022679"/>
    </source>
</evidence>
<keyword evidence="8" id="KW-0808">Transferase</keyword>
<evidence type="ECO:0000256" key="6">
    <source>
        <dbReference type="ARBA" id="ARBA00022448"/>
    </source>
</evidence>
<evidence type="ECO:0000256" key="15">
    <source>
        <dbReference type="ARBA" id="ARBA00022989"/>
    </source>
</evidence>
<evidence type="ECO:0000256" key="4">
    <source>
        <dbReference type="ARBA" id="ARBA00008704"/>
    </source>
</evidence>
<keyword evidence="22" id="KW-1185">Reference proteome</keyword>
<name>A0A1W0A079_9STRA</name>
<keyword evidence="16 19" id="KW-0472">Membrane</keyword>
<dbReference type="STRING" id="74557.A0A1W0A079"/>
<dbReference type="GO" id="GO:0008270">
    <property type="term" value="F:zinc ion binding"/>
    <property type="evidence" value="ECO:0007669"/>
    <property type="project" value="UniProtKB-KW"/>
</dbReference>
<dbReference type="Proteomes" id="UP000243217">
    <property type="component" value="Unassembled WGS sequence"/>
</dbReference>
<dbReference type="CDD" id="cd16527">
    <property type="entry name" value="RING-HC_PEX10"/>
    <property type="match status" value="1"/>
</dbReference>
<evidence type="ECO:0000256" key="19">
    <source>
        <dbReference type="SAM" id="Phobius"/>
    </source>
</evidence>
<keyword evidence="6" id="KW-0813">Transport</keyword>
<evidence type="ECO:0000256" key="12">
    <source>
        <dbReference type="ARBA" id="ARBA00022786"/>
    </source>
</evidence>
<reference evidence="21 22" key="1">
    <citation type="journal article" date="2014" name="Genome Biol. Evol.">
        <title>The secreted proteins of Achlya hypogyna and Thraustotheca clavata identify the ancestral oomycete secretome and reveal gene acquisitions by horizontal gene transfer.</title>
        <authorList>
            <person name="Misner I."/>
            <person name="Blouin N."/>
            <person name="Leonard G."/>
            <person name="Richards T.A."/>
            <person name="Lane C.E."/>
        </authorList>
    </citation>
    <scope>NUCLEOTIDE SEQUENCE [LARGE SCALE GENOMIC DNA]</scope>
    <source>
        <strain evidence="21 22">ATCC 34112</strain>
    </source>
</reference>